<dbReference type="Pfam" id="PF21948">
    <property type="entry name" value="LplA-B_cat"/>
    <property type="match status" value="1"/>
</dbReference>
<protein>
    <recommendedName>
        <fullName evidence="3">lipoate--protein ligase</fullName>
        <ecNumber evidence="3">6.3.1.20</ecNumber>
    </recommendedName>
</protein>
<dbReference type="GO" id="GO:0005524">
    <property type="term" value="F:ATP binding"/>
    <property type="evidence" value="ECO:0007669"/>
    <property type="project" value="UniProtKB-KW"/>
</dbReference>
<dbReference type="InterPro" id="IPR050664">
    <property type="entry name" value="Octanoyltrans_LipM/LipL"/>
</dbReference>
<evidence type="ECO:0000256" key="4">
    <source>
        <dbReference type="ARBA" id="ARBA00022598"/>
    </source>
</evidence>
<dbReference type="EC" id="6.3.1.20" evidence="3"/>
<dbReference type="PROSITE" id="PS51733">
    <property type="entry name" value="BPL_LPL_CATALYTIC"/>
    <property type="match status" value="1"/>
</dbReference>
<evidence type="ECO:0000256" key="1">
    <source>
        <dbReference type="ARBA" id="ARBA00005085"/>
    </source>
</evidence>
<dbReference type="Proteomes" id="UP001329915">
    <property type="component" value="Chromosome"/>
</dbReference>
<evidence type="ECO:0000256" key="2">
    <source>
        <dbReference type="ARBA" id="ARBA00005124"/>
    </source>
</evidence>
<reference evidence="9 10" key="1">
    <citation type="submission" date="2023-04" db="EMBL/GenBank/DDBJ databases">
        <authorList>
            <person name="Hsu D."/>
        </authorList>
    </citation>
    <scope>NUCLEOTIDE SEQUENCE [LARGE SCALE GENOMIC DNA]</scope>
    <source>
        <strain evidence="9 10">MK1</strain>
    </source>
</reference>
<evidence type="ECO:0000259" key="8">
    <source>
        <dbReference type="PROSITE" id="PS51733"/>
    </source>
</evidence>
<name>A0AAU0USI9_9FIRM</name>
<evidence type="ECO:0000313" key="9">
    <source>
        <dbReference type="EMBL" id="WRO23295.1"/>
    </source>
</evidence>
<evidence type="ECO:0000256" key="5">
    <source>
        <dbReference type="ARBA" id="ARBA00022741"/>
    </source>
</evidence>
<evidence type="ECO:0000256" key="7">
    <source>
        <dbReference type="ARBA" id="ARBA00048037"/>
    </source>
</evidence>
<dbReference type="AlphaFoldDB" id="A0AAU0USI9"/>
<keyword evidence="5" id="KW-0547">Nucleotide-binding</keyword>
<dbReference type="InterPro" id="IPR004143">
    <property type="entry name" value="BPL_LPL_catalytic"/>
</dbReference>
<accession>A0AAU0USI9</accession>
<sequence>MKLFKLGIVPGYEAMTVFHALARLNIEALVLVSPEQPLVSVGYFQDTQRVLDVEACRRMGLPVIRREVGGGTVLLDKNQIFYHVVMKKDNPNFPASVDQLYRLFSQPPINTYRHFGVEARFKPVNDLITPEGKKIAGEGGANISDCMVFVGSIILDFDIDTMVKILRVPDEKFRDKVQKTMAQGMSTLALELGQMPDRAEVEQSLVQEFEKILGPLEPSELTREIKDEMRAVEEKLTAKKFLFEERHQRHQAVKVKSGTFVGQGNYKATGGLISTTVSYCEGIIENASISGDFTINPKEALVELEKTLTGVDADQMIIETALQETILKNGLDIPGVTASDIAQAVSNALPKE</sequence>
<proteinExistence type="predicted"/>
<comment type="pathway">
    <text evidence="1">Protein modification; protein lipoylation via exogenous pathway; protein N(6)-(lipoyl)lysine from lipoate: step 2/2.</text>
</comment>
<dbReference type="Pfam" id="PF10437">
    <property type="entry name" value="Lip_prot_lig_C"/>
    <property type="match status" value="1"/>
</dbReference>
<comment type="pathway">
    <text evidence="2">Protein modification; protein lipoylation via exogenous pathway; protein N(6)-(lipoyl)lysine from lipoate: step 1/2.</text>
</comment>
<gene>
    <name evidence="9" type="ORF">MFMK1_003152</name>
</gene>
<evidence type="ECO:0000313" key="10">
    <source>
        <dbReference type="Proteomes" id="UP001329915"/>
    </source>
</evidence>
<organism evidence="9 10">
    <name type="scientific">Metallumcola ferriviriculae</name>
    <dbReference type="NCBI Taxonomy" id="3039180"/>
    <lineage>
        <taxon>Bacteria</taxon>
        <taxon>Bacillati</taxon>
        <taxon>Bacillota</taxon>
        <taxon>Clostridia</taxon>
        <taxon>Neomoorellales</taxon>
        <taxon>Desulfitibacteraceae</taxon>
        <taxon>Metallumcola</taxon>
    </lineage>
</organism>
<dbReference type="KEGG" id="dbc:MFMK1_003152"/>
<dbReference type="EMBL" id="CP121694">
    <property type="protein sequence ID" value="WRO23295.1"/>
    <property type="molecule type" value="Genomic_DNA"/>
</dbReference>
<dbReference type="InterPro" id="IPR019491">
    <property type="entry name" value="Lipoate_protein_ligase_C"/>
</dbReference>
<dbReference type="CDD" id="cd16443">
    <property type="entry name" value="LplA"/>
    <property type="match status" value="1"/>
</dbReference>
<dbReference type="InterPro" id="IPR045864">
    <property type="entry name" value="aa-tRNA-synth_II/BPL/LPL"/>
</dbReference>
<dbReference type="Gene3D" id="3.30.390.50">
    <property type="entry name" value="CO dehydrogenase flavoprotein, C-terminal domain"/>
    <property type="match status" value="1"/>
</dbReference>
<dbReference type="GO" id="GO:0009249">
    <property type="term" value="P:protein lipoylation"/>
    <property type="evidence" value="ECO:0007669"/>
    <property type="project" value="UniProtKB-ARBA"/>
</dbReference>
<dbReference type="SUPFAM" id="SSF55681">
    <property type="entry name" value="Class II aaRS and biotin synthetases"/>
    <property type="match status" value="1"/>
</dbReference>
<dbReference type="RefSeq" id="WP_366922677.1">
    <property type="nucleotide sequence ID" value="NZ_CP121694.1"/>
</dbReference>
<comment type="catalytic activity">
    <reaction evidence="7">
        <text>L-lysyl-[lipoyl-carrier protein] + (R)-lipoate + ATP = N(6)-[(R)-lipoyl]-L-lysyl-[lipoyl-carrier protein] + AMP + diphosphate + H(+)</text>
        <dbReference type="Rhea" id="RHEA:49288"/>
        <dbReference type="Rhea" id="RHEA-COMP:10500"/>
        <dbReference type="Rhea" id="RHEA-COMP:10502"/>
        <dbReference type="ChEBI" id="CHEBI:15378"/>
        <dbReference type="ChEBI" id="CHEBI:29969"/>
        <dbReference type="ChEBI" id="CHEBI:30616"/>
        <dbReference type="ChEBI" id="CHEBI:33019"/>
        <dbReference type="ChEBI" id="CHEBI:83088"/>
        <dbReference type="ChEBI" id="CHEBI:83099"/>
        <dbReference type="ChEBI" id="CHEBI:456215"/>
        <dbReference type="EC" id="6.3.1.20"/>
    </reaction>
</comment>
<keyword evidence="4 9" id="KW-0436">Ligase</keyword>
<dbReference type="PANTHER" id="PTHR43679:SF2">
    <property type="entry name" value="OCTANOYL-[GCVH]:PROTEIN N-OCTANOYLTRANSFERASE"/>
    <property type="match status" value="1"/>
</dbReference>
<keyword evidence="10" id="KW-1185">Reference proteome</keyword>
<dbReference type="Gene3D" id="3.30.930.10">
    <property type="entry name" value="Bira Bifunctional Protein, Domain 2"/>
    <property type="match status" value="1"/>
</dbReference>
<evidence type="ECO:0000256" key="6">
    <source>
        <dbReference type="ARBA" id="ARBA00022840"/>
    </source>
</evidence>
<evidence type="ECO:0000256" key="3">
    <source>
        <dbReference type="ARBA" id="ARBA00012367"/>
    </source>
</evidence>
<dbReference type="GO" id="GO:0016979">
    <property type="term" value="F:lipoate-protein ligase activity"/>
    <property type="evidence" value="ECO:0007669"/>
    <property type="project" value="UniProtKB-EC"/>
</dbReference>
<keyword evidence="6" id="KW-0067">ATP-binding</keyword>
<dbReference type="PANTHER" id="PTHR43679">
    <property type="entry name" value="OCTANOYLTRANSFERASE LIPM-RELATED"/>
    <property type="match status" value="1"/>
</dbReference>
<feature type="domain" description="BPL/LPL catalytic" evidence="8">
    <location>
        <begin position="23"/>
        <end position="217"/>
    </location>
</feature>